<evidence type="ECO:0000313" key="3">
    <source>
        <dbReference type="Proteomes" id="UP000279911"/>
    </source>
</evidence>
<reference evidence="3" key="1">
    <citation type="submission" date="2018-12" db="EMBL/GenBank/DDBJ databases">
        <title>Bacillus chawlae sp. nov., Bacillus glennii sp. nov., and Bacillus saganii sp. nov. Isolated from the Vehicle Assembly Building at Kennedy Space Center where the Viking Spacecraft were Assembled.</title>
        <authorList>
            <person name="Seuylemezian A."/>
            <person name="Vaishampayan P."/>
        </authorList>
    </citation>
    <scope>NUCLEOTIDE SEQUENCE [LARGE SCALE GENOMIC DNA]</scope>
    <source>
        <strain evidence="3">DSM 13966</strain>
    </source>
</reference>
<dbReference type="InterPro" id="IPR000014">
    <property type="entry name" value="PAS"/>
</dbReference>
<dbReference type="PROSITE" id="PS50887">
    <property type="entry name" value="GGDEF"/>
    <property type="match status" value="1"/>
</dbReference>
<dbReference type="RefSeq" id="WP_125480320.1">
    <property type="nucleotide sequence ID" value="NZ_RSFW01000014.1"/>
</dbReference>
<accession>A0A427TQX6</accession>
<evidence type="ECO:0000313" key="2">
    <source>
        <dbReference type="EMBL" id="RSD26661.1"/>
    </source>
</evidence>
<dbReference type="InterPro" id="IPR001610">
    <property type="entry name" value="PAC"/>
</dbReference>
<dbReference type="InterPro" id="IPR013655">
    <property type="entry name" value="PAS_fold_3"/>
</dbReference>
<dbReference type="Pfam" id="PF00990">
    <property type="entry name" value="GGDEF"/>
    <property type="match status" value="1"/>
</dbReference>
<dbReference type="NCBIfam" id="TIGR00229">
    <property type="entry name" value="sensory_box"/>
    <property type="match status" value="1"/>
</dbReference>
<dbReference type="EMBL" id="RSFW01000014">
    <property type="protein sequence ID" value="RSD26661.1"/>
    <property type="molecule type" value="Genomic_DNA"/>
</dbReference>
<dbReference type="AlphaFoldDB" id="A0A427TQX6"/>
<dbReference type="InterPro" id="IPR035965">
    <property type="entry name" value="PAS-like_dom_sf"/>
</dbReference>
<feature type="domain" description="GGDEF" evidence="1">
    <location>
        <begin position="188"/>
        <end position="316"/>
    </location>
</feature>
<dbReference type="Proteomes" id="UP000279911">
    <property type="component" value="Unassembled WGS sequence"/>
</dbReference>
<organism evidence="2 3">
    <name type="scientific">Mesobacillus subterraneus</name>
    <dbReference type="NCBI Taxonomy" id="285983"/>
    <lineage>
        <taxon>Bacteria</taxon>
        <taxon>Bacillati</taxon>
        <taxon>Bacillota</taxon>
        <taxon>Bacilli</taxon>
        <taxon>Bacillales</taxon>
        <taxon>Bacillaceae</taxon>
        <taxon>Mesobacillus</taxon>
    </lineage>
</organism>
<dbReference type="InterPro" id="IPR029787">
    <property type="entry name" value="Nucleotide_cyclase"/>
</dbReference>
<dbReference type="InterPro" id="IPR043128">
    <property type="entry name" value="Rev_trsase/Diguanyl_cyclase"/>
</dbReference>
<dbReference type="SMART" id="SM00267">
    <property type="entry name" value="GGDEF"/>
    <property type="match status" value="1"/>
</dbReference>
<dbReference type="InterPro" id="IPR052155">
    <property type="entry name" value="Biofilm_reg_signaling"/>
</dbReference>
<dbReference type="OrthoDB" id="9759607at2"/>
<dbReference type="SUPFAM" id="SSF55785">
    <property type="entry name" value="PYP-like sensor domain (PAS domain)"/>
    <property type="match status" value="1"/>
</dbReference>
<dbReference type="SUPFAM" id="SSF55073">
    <property type="entry name" value="Nucleotide cyclase"/>
    <property type="match status" value="1"/>
</dbReference>
<dbReference type="NCBIfam" id="TIGR00254">
    <property type="entry name" value="GGDEF"/>
    <property type="match status" value="1"/>
</dbReference>
<dbReference type="CDD" id="cd01949">
    <property type="entry name" value="GGDEF"/>
    <property type="match status" value="1"/>
</dbReference>
<gene>
    <name evidence="2" type="ORF">EJA10_12355</name>
</gene>
<dbReference type="PANTHER" id="PTHR44757:SF2">
    <property type="entry name" value="BIOFILM ARCHITECTURE MAINTENANCE PROTEIN MBAA"/>
    <property type="match status" value="1"/>
</dbReference>
<dbReference type="PANTHER" id="PTHR44757">
    <property type="entry name" value="DIGUANYLATE CYCLASE DGCP"/>
    <property type="match status" value="1"/>
</dbReference>
<dbReference type="Pfam" id="PF08447">
    <property type="entry name" value="PAS_3"/>
    <property type="match status" value="1"/>
</dbReference>
<comment type="caution">
    <text evidence="2">The sequence shown here is derived from an EMBL/GenBank/DDBJ whole genome shotgun (WGS) entry which is preliminary data.</text>
</comment>
<name>A0A427TQX6_9BACI</name>
<sequence length="316" mass="35997">MEVILGLVMGIGLTLAFCLRRKKAELKEKDKQENRIARLVESSKDVIYYYQVKPEYKFKYISPSLDTYLGKGVVKAAMENPYDCFERSHPDDVDKLHNKVTGNLDFTKTILQRWQGPDGQYLWFEEYATPVYEGGQLVAVQGIIRNIDEKIKLQEDLEYRVNHDGLTGIFNRSYFEKQAEFFNSKKNDRIAIILCDLDNLKKTNDSLGHKQGDKLIIETARVLASFSSKNISASRIGGDEFAILINGKGEEEVFDFIEFIESAINRANLDQIGPMIEISIGCAYSSKSLGKMEELMSAADANMYQSKRSKKELVYS</sequence>
<dbReference type="Gene3D" id="3.30.450.20">
    <property type="entry name" value="PAS domain"/>
    <property type="match status" value="1"/>
</dbReference>
<dbReference type="InterPro" id="IPR000160">
    <property type="entry name" value="GGDEF_dom"/>
</dbReference>
<dbReference type="Gene3D" id="3.30.70.270">
    <property type="match status" value="1"/>
</dbReference>
<dbReference type="SMART" id="SM00086">
    <property type="entry name" value="PAC"/>
    <property type="match status" value="1"/>
</dbReference>
<protein>
    <submittedName>
        <fullName evidence="2">Diguanylate cyclase</fullName>
    </submittedName>
</protein>
<proteinExistence type="predicted"/>
<evidence type="ECO:0000259" key="1">
    <source>
        <dbReference type="PROSITE" id="PS50887"/>
    </source>
</evidence>